<dbReference type="InterPro" id="IPR041581">
    <property type="entry name" value="Glyoxalase_6"/>
</dbReference>
<dbReference type="AlphaFoldDB" id="A0A328HG20"/>
<protein>
    <submittedName>
        <fullName evidence="2">VOC family protein</fullName>
    </submittedName>
</protein>
<dbReference type="PANTHER" id="PTHR35908:SF1">
    <property type="entry name" value="CONSERVED PROTEIN"/>
    <property type="match status" value="1"/>
</dbReference>
<proteinExistence type="predicted"/>
<evidence type="ECO:0000313" key="2">
    <source>
        <dbReference type="EMBL" id="RAM36210.1"/>
    </source>
</evidence>
<dbReference type="Proteomes" id="UP000249166">
    <property type="component" value="Unassembled WGS sequence"/>
</dbReference>
<comment type="caution">
    <text evidence="2">The sequence shown here is derived from an EMBL/GenBank/DDBJ whole genome shotgun (WGS) entry which is preliminary data.</text>
</comment>
<dbReference type="Gene3D" id="3.10.180.10">
    <property type="entry name" value="2,3-Dihydroxybiphenyl 1,2-Dioxygenase, domain 1"/>
    <property type="match status" value="1"/>
</dbReference>
<dbReference type="RefSeq" id="WP_111904956.1">
    <property type="nucleotide sequence ID" value="NZ_QLNP01000097.1"/>
</dbReference>
<dbReference type="PROSITE" id="PS51819">
    <property type="entry name" value="VOC"/>
    <property type="match status" value="1"/>
</dbReference>
<evidence type="ECO:0000313" key="3">
    <source>
        <dbReference type="Proteomes" id="UP000249166"/>
    </source>
</evidence>
<sequence>MLTIGTTVLGVDDVARATAFWCDALGYIPREDGDETWVVLVPQKGDGARLALMLSETPVQSHPRLHLDLYADDQAAEVERLVELGAARVAWDSYPDDPDFIVLEDPDGNRFCVVDAAA</sequence>
<feature type="domain" description="VOC" evidence="1">
    <location>
        <begin position="3"/>
        <end position="116"/>
    </location>
</feature>
<dbReference type="EMBL" id="QLNP01000097">
    <property type="protein sequence ID" value="RAM36210.1"/>
    <property type="molecule type" value="Genomic_DNA"/>
</dbReference>
<dbReference type="InterPro" id="IPR037523">
    <property type="entry name" value="VOC_core"/>
</dbReference>
<name>A0A328HG20_ARTGO</name>
<organism evidence="2 3">
    <name type="scientific">Arthrobacter globiformis</name>
    <dbReference type="NCBI Taxonomy" id="1665"/>
    <lineage>
        <taxon>Bacteria</taxon>
        <taxon>Bacillati</taxon>
        <taxon>Actinomycetota</taxon>
        <taxon>Actinomycetes</taxon>
        <taxon>Micrococcales</taxon>
        <taxon>Micrococcaceae</taxon>
        <taxon>Arthrobacter</taxon>
    </lineage>
</organism>
<accession>A0A328HG20</accession>
<gene>
    <name evidence="2" type="ORF">DBZ45_16475</name>
</gene>
<evidence type="ECO:0000259" key="1">
    <source>
        <dbReference type="PROSITE" id="PS51819"/>
    </source>
</evidence>
<reference evidence="2 3" key="1">
    <citation type="submission" date="2018-04" db="EMBL/GenBank/DDBJ databases">
        <title>Bacteria isolated from cave deposits of Manipur.</title>
        <authorList>
            <person name="Sahoo D."/>
            <person name="Sarangthem I."/>
            <person name="Nandeibam J."/>
        </authorList>
    </citation>
    <scope>NUCLEOTIDE SEQUENCE [LARGE SCALE GENOMIC DNA]</scope>
    <source>
        <strain evidence="3">mrc11</strain>
    </source>
</reference>
<dbReference type="PANTHER" id="PTHR35908">
    <property type="entry name" value="HYPOTHETICAL FUSION PROTEIN"/>
    <property type="match status" value="1"/>
</dbReference>
<dbReference type="SUPFAM" id="SSF54593">
    <property type="entry name" value="Glyoxalase/Bleomycin resistance protein/Dihydroxybiphenyl dioxygenase"/>
    <property type="match status" value="1"/>
</dbReference>
<dbReference type="Pfam" id="PF18029">
    <property type="entry name" value="Glyoxalase_6"/>
    <property type="match status" value="1"/>
</dbReference>
<dbReference type="OrthoDB" id="5524593at2"/>
<dbReference type="InterPro" id="IPR029068">
    <property type="entry name" value="Glyas_Bleomycin-R_OHBP_Dase"/>
</dbReference>
<dbReference type="CDD" id="cd06587">
    <property type="entry name" value="VOC"/>
    <property type="match status" value="1"/>
</dbReference>